<dbReference type="GO" id="GO:0030170">
    <property type="term" value="F:pyridoxal phosphate binding"/>
    <property type="evidence" value="ECO:0007669"/>
    <property type="project" value="InterPro"/>
</dbReference>
<dbReference type="InterPro" id="IPR015422">
    <property type="entry name" value="PyrdxlP-dep_Trfase_small"/>
</dbReference>
<evidence type="ECO:0000256" key="3">
    <source>
        <dbReference type="ARBA" id="ARBA00022679"/>
    </source>
</evidence>
<gene>
    <name evidence="5" type="ORF">MNB_ARC-1_357</name>
</gene>
<organism evidence="5">
    <name type="scientific">hydrothermal vent metagenome</name>
    <dbReference type="NCBI Taxonomy" id="652676"/>
    <lineage>
        <taxon>unclassified sequences</taxon>
        <taxon>metagenomes</taxon>
        <taxon>ecological metagenomes</taxon>
    </lineage>
</organism>
<dbReference type="InterPro" id="IPR015421">
    <property type="entry name" value="PyrdxlP-dep_Trfase_major"/>
</dbReference>
<protein>
    <submittedName>
        <fullName evidence="5">N-succinyl-L,L-diaminopimelate aminotransferase alternative</fullName>
        <ecNumber evidence="5">2.6.1.17</ecNumber>
    </submittedName>
</protein>
<dbReference type="EMBL" id="UOYO01000026">
    <property type="protein sequence ID" value="VAY87429.1"/>
    <property type="molecule type" value="Genomic_DNA"/>
</dbReference>
<name>A0A3B1E1G1_9ZZZZ</name>
<dbReference type="EC" id="2.6.1.17" evidence="5"/>
<dbReference type="InterPro" id="IPR004839">
    <property type="entry name" value="Aminotransferase_I/II_large"/>
</dbReference>
<dbReference type="AlphaFoldDB" id="A0A3B1E1G1"/>
<dbReference type="NCBIfam" id="NF004494">
    <property type="entry name" value="PRK05839.1"/>
    <property type="match status" value="1"/>
</dbReference>
<evidence type="ECO:0000256" key="2">
    <source>
        <dbReference type="ARBA" id="ARBA00022576"/>
    </source>
</evidence>
<dbReference type="PANTHER" id="PTHR42832:SF3">
    <property type="entry name" value="L-GLUTAMINE--4-(METHYLSULFANYL)-2-OXOBUTANOATE AMINOTRANSFERASE"/>
    <property type="match status" value="1"/>
</dbReference>
<reference evidence="5" key="1">
    <citation type="submission" date="2018-10" db="EMBL/GenBank/DDBJ databases">
        <authorList>
            <person name="Aoki K."/>
        </authorList>
    </citation>
    <scope>NUCLEOTIDE SEQUENCE</scope>
</reference>
<dbReference type="Pfam" id="PF00155">
    <property type="entry name" value="Aminotran_1_2"/>
    <property type="match status" value="1"/>
</dbReference>
<evidence type="ECO:0000256" key="1">
    <source>
        <dbReference type="ARBA" id="ARBA00001933"/>
    </source>
</evidence>
<dbReference type="InterPro" id="IPR015424">
    <property type="entry name" value="PyrdxlP-dep_Trfase"/>
</dbReference>
<feature type="domain" description="Aminotransferase class I/classII large" evidence="4">
    <location>
        <begin position="40"/>
        <end position="379"/>
    </location>
</feature>
<dbReference type="InterPro" id="IPR050881">
    <property type="entry name" value="LL-DAP_aminotransferase"/>
</dbReference>
<keyword evidence="3 5" id="KW-0808">Transferase</keyword>
<proteinExistence type="predicted"/>
<dbReference type="Gene3D" id="3.40.640.10">
    <property type="entry name" value="Type I PLP-dependent aspartate aminotransferase-like (Major domain)"/>
    <property type="match status" value="1"/>
</dbReference>
<dbReference type="GO" id="GO:0009016">
    <property type="term" value="F:succinyldiaminopimelate transaminase activity"/>
    <property type="evidence" value="ECO:0007669"/>
    <property type="project" value="UniProtKB-EC"/>
</dbReference>
<evidence type="ECO:0000259" key="4">
    <source>
        <dbReference type="Pfam" id="PF00155"/>
    </source>
</evidence>
<dbReference type="CDD" id="cd00609">
    <property type="entry name" value="AAT_like"/>
    <property type="match status" value="1"/>
</dbReference>
<dbReference type="SUPFAM" id="SSF53383">
    <property type="entry name" value="PLP-dependent transferases"/>
    <property type="match status" value="1"/>
</dbReference>
<sequence length="389" mass="44808">MPAVLLQHLNHTMDFETYPFEKLTKLLDGIQANNSFEESNLTIGEPQFQTPQFIQEELKSTTIFLNKYPKSKGEDYLRNSMIKFVSKRFNVKLNTNEIIPTFGTREVLFNFPQFALFSIKDPTIAFPNPFYQIYEGSAIASRANIIHMNMTKENNFLVNLTVQQMKKCDLVILNYPNNPTSATISKKELELWVKKSLEFNFILINDECYSELYFDDTKKPASLLEACKAVNNNDFKNCLVLNSISKRSSAPGLRSGFIAGDNKILQEYIKYRTYTGCALPIPLQKTASVAWSDEKHVQDFRDIYKTNFKIAKEILDINIPDATFYIWLKVNDELKFTKNIYEQKNIKVLPGSFLGRDGAGKGYVRIALVEIPEKTRKVLARLKDFIKNE</sequence>
<dbReference type="PANTHER" id="PTHR42832">
    <property type="entry name" value="AMINO ACID AMINOTRANSFERASE"/>
    <property type="match status" value="1"/>
</dbReference>
<evidence type="ECO:0000313" key="5">
    <source>
        <dbReference type="EMBL" id="VAY87429.1"/>
    </source>
</evidence>
<accession>A0A3B1E1G1</accession>
<comment type="cofactor">
    <cofactor evidence="1">
        <name>pyridoxal 5'-phosphate</name>
        <dbReference type="ChEBI" id="CHEBI:597326"/>
    </cofactor>
</comment>
<keyword evidence="2 5" id="KW-0032">Aminotransferase</keyword>
<dbReference type="Gene3D" id="3.90.1150.10">
    <property type="entry name" value="Aspartate Aminotransferase, domain 1"/>
    <property type="match status" value="1"/>
</dbReference>